<feature type="transmembrane region" description="Helical" evidence="6">
    <location>
        <begin position="222"/>
        <end position="242"/>
    </location>
</feature>
<dbReference type="InterPro" id="IPR011701">
    <property type="entry name" value="MFS"/>
</dbReference>
<feature type="transmembrane region" description="Helical" evidence="6">
    <location>
        <begin position="286"/>
        <end position="308"/>
    </location>
</feature>
<dbReference type="PANTHER" id="PTHR43124:SF3">
    <property type="entry name" value="CHLORAMPHENICOL EFFLUX PUMP RV0191"/>
    <property type="match status" value="1"/>
</dbReference>
<dbReference type="InterPro" id="IPR020846">
    <property type="entry name" value="MFS_dom"/>
</dbReference>
<keyword evidence="3 6" id="KW-0812">Transmembrane</keyword>
<keyword evidence="2" id="KW-1003">Cell membrane</keyword>
<dbReference type="PROSITE" id="PS50850">
    <property type="entry name" value="MFS"/>
    <property type="match status" value="1"/>
</dbReference>
<dbReference type="InterPro" id="IPR036259">
    <property type="entry name" value="MFS_trans_sf"/>
</dbReference>
<evidence type="ECO:0000313" key="9">
    <source>
        <dbReference type="Proteomes" id="UP000182987"/>
    </source>
</evidence>
<dbReference type="GO" id="GO:0022857">
    <property type="term" value="F:transmembrane transporter activity"/>
    <property type="evidence" value="ECO:0007669"/>
    <property type="project" value="InterPro"/>
</dbReference>
<dbReference type="InterPro" id="IPR050189">
    <property type="entry name" value="MFS_Efflux_Transporters"/>
</dbReference>
<dbReference type="Proteomes" id="UP000182987">
    <property type="component" value="Chromosome"/>
</dbReference>
<evidence type="ECO:0000256" key="3">
    <source>
        <dbReference type="ARBA" id="ARBA00022692"/>
    </source>
</evidence>
<keyword evidence="4 6" id="KW-1133">Transmembrane helix</keyword>
<comment type="subcellular location">
    <subcellularLocation>
        <location evidence="1">Cell membrane</location>
        <topology evidence="1">Multi-pass membrane protein</topology>
    </subcellularLocation>
</comment>
<dbReference type="Pfam" id="PF07690">
    <property type="entry name" value="MFS_1"/>
    <property type="match status" value="1"/>
</dbReference>
<reference evidence="9" key="1">
    <citation type="submission" date="2016-09" db="EMBL/GenBank/DDBJ databases">
        <authorList>
            <person name="Lysoe E."/>
        </authorList>
    </citation>
    <scope>NUCLEOTIDE SEQUENCE [LARGE SCALE GENOMIC DNA]</scope>
    <source>
        <strain evidence="9">LJ96T</strain>
    </source>
</reference>
<dbReference type="GO" id="GO:0005886">
    <property type="term" value="C:plasma membrane"/>
    <property type="evidence" value="ECO:0007669"/>
    <property type="project" value="UniProtKB-SubCell"/>
</dbReference>
<dbReference type="EMBL" id="CP017480">
    <property type="protein sequence ID" value="APG05698.1"/>
    <property type="molecule type" value="Genomic_DNA"/>
</dbReference>
<feature type="transmembrane region" description="Helical" evidence="6">
    <location>
        <begin position="345"/>
        <end position="365"/>
    </location>
</feature>
<feature type="domain" description="Major facilitator superfamily (MFS) profile" evidence="7">
    <location>
        <begin position="23"/>
        <end position="401"/>
    </location>
</feature>
<feature type="transmembrane region" description="Helical" evidence="6">
    <location>
        <begin position="371"/>
        <end position="392"/>
    </location>
</feature>
<feature type="transmembrane region" description="Helical" evidence="6">
    <location>
        <begin position="89"/>
        <end position="108"/>
    </location>
</feature>
<feature type="transmembrane region" description="Helical" evidence="6">
    <location>
        <begin position="21"/>
        <end position="45"/>
    </location>
</feature>
<feature type="transmembrane region" description="Helical" evidence="6">
    <location>
        <begin position="146"/>
        <end position="169"/>
    </location>
</feature>
<proteinExistence type="predicted"/>
<dbReference type="KEGG" id="lrz:BJI69_18520"/>
<dbReference type="STRING" id="1440763.BJI69_18520"/>
<feature type="transmembrane region" description="Helical" evidence="6">
    <location>
        <begin position="314"/>
        <end position="333"/>
    </location>
</feature>
<keyword evidence="9" id="KW-1185">Reference proteome</keyword>
<evidence type="ECO:0000256" key="1">
    <source>
        <dbReference type="ARBA" id="ARBA00004651"/>
    </source>
</evidence>
<evidence type="ECO:0000256" key="6">
    <source>
        <dbReference type="SAM" id="Phobius"/>
    </source>
</evidence>
<dbReference type="SUPFAM" id="SSF103473">
    <property type="entry name" value="MFS general substrate transporter"/>
    <property type="match status" value="1"/>
</dbReference>
<dbReference type="CDD" id="cd17324">
    <property type="entry name" value="MFS_NepI_like"/>
    <property type="match status" value="1"/>
</dbReference>
<protein>
    <recommendedName>
        <fullName evidence="7">Major facilitator superfamily (MFS) profile domain-containing protein</fullName>
    </recommendedName>
</protein>
<evidence type="ECO:0000259" key="7">
    <source>
        <dbReference type="PROSITE" id="PS50850"/>
    </source>
</evidence>
<evidence type="ECO:0000256" key="2">
    <source>
        <dbReference type="ARBA" id="ARBA00022475"/>
    </source>
</evidence>
<sequence>MAKPMSTQSLPNTAPPAKGGWLAVAAVTLAAFAFVTTEFLPIGLLPQITRELHLKTGIGGLMVTTTGLVAAIAAPLTTLLAGRVDRRRVLLLLSVLLMAANIVAASATGFATMLIARALLGIALGGFWAVALAAAGRLVRPEQAALATATMFAGITFATIIGVPLGTLIGSVASWRYAFLATGALVLVALIAQFFLLPRLPSDTVVKTTDFGTLLRRPSSRLSLIMMAVVIAAHFTAYTYIAPFLIERAGFDEHGITAVLLGFGVVGFIGNFVAPKAIAKDLRGSLAGTMLLLGATIFALPLLGMSHIAASADILLWGMAYGALPVALSVWVSRYAGDHPEASSALFVMTYQLAIAAGSFVGGRVVDSAGVVPALVVGGVAVVVALGLLFGFGGHKPALAY</sequence>
<name>A0A1L3EXA3_9GAMM</name>
<gene>
    <name evidence="8" type="ORF">BJI69_18520</name>
</gene>
<evidence type="ECO:0000256" key="4">
    <source>
        <dbReference type="ARBA" id="ARBA00022989"/>
    </source>
</evidence>
<feature type="transmembrane region" description="Helical" evidence="6">
    <location>
        <begin position="57"/>
        <end position="82"/>
    </location>
</feature>
<evidence type="ECO:0000313" key="8">
    <source>
        <dbReference type="EMBL" id="APG05698.1"/>
    </source>
</evidence>
<dbReference type="AlphaFoldDB" id="A0A1L3EXA3"/>
<feature type="transmembrane region" description="Helical" evidence="6">
    <location>
        <begin position="114"/>
        <end position="134"/>
    </location>
</feature>
<dbReference type="PANTHER" id="PTHR43124">
    <property type="entry name" value="PURINE EFFLUX PUMP PBUE"/>
    <property type="match status" value="1"/>
</dbReference>
<feature type="transmembrane region" description="Helical" evidence="6">
    <location>
        <begin position="254"/>
        <end position="274"/>
    </location>
</feature>
<organism evidence="8 9">
    <name type="scientific">Luteibacter rhizovicinus DSM 16549</name>
    <dbReference type="NCBI Taxonomy" id="1440763"/>
    <lineage>
        <taxon>Bacteria</taxon>
        <taxon>Pseudomonadati</taxon>
        <taxon>Pseudomonadota</taxon>
        <taxon>Gammaproteobacteria</taxon>
        <taxon>Lysobacterales</taxon>
        <taxon>Rhodanobacteraceae</taxon>
        <taxon>Luteibacter</taxon>
    </lineage>
</organism>
<accession>A0A1L3EXA3</accession>
<feature type="transmembrane region" description="Helical" evidence="6">
    <location>
        <begin position="175"/>
        <end position="197"/>
    </location>
</feature>
<evidence type="ECO:0000256" key="5">
    <source>
        <dbReference type="ARBA" id="ARBA00023136"/>
    </source>
</evidence>
<keyword evidence="5 6" id="KW-0472">Membrane</keyword>
<dbReference type="Gene3D" id="1.20.1250.20">
    <property type="entry name" value="MFS general substrate transporter like domains"/>
    <property type="match status" value="1"/>
</dbReference>